<dbReference type="EMBL" id="JAGGKT010000028">
    <property type="protein sequence ID" value="MBP1934808.1"/>
    <property type="molecule type" value="Genomic_DNA"/>
</dbReference>
<evidence type="ECO:0000256" key="2">
    <source>
        <dbReference type="SAM" id="MobiDB-lite"/>
    </source>
</evidence>
<proteinExistence type="predicted"/>
<dbReference type="Gene3D" id="2.60.40.1220">
    <property type="match status" value="1"/>
</dbReference>
<reference evidence="5 6" key="1">
    <citation type="submission" date="2021-03" db="EMBL/GenBank/DDBJ databases">
        <title>Genomic Encyclopedia of Type Strains, Phase IV (KMG-IV): sequencing the most valuable type-strain genomes for metagenomic binning, comparative biology and taxonomic classification.</title>
        <authorList>
            <person name="Goeker M."/>
        </authorList>
    </citation>
    <scope>NUCLEOTIDE SEQUENCE [LARGE SCALE GENOMIC DNA]</scope>
    <source>
        <strain evidence="5 6">DSM 24738</strain>
    </source>
</reference>
<dbReference type="RefSeq" id="WP_209812787.1">
    <property type="nucleotide sequence ID" value="NZ_JAGGKT010000028.1"/>
</dbReference>
<dbReference type="Pfam" id="PF00395">
    <property type="entry name" value="SLH"/>
    <property type="match status" value="3"/>
</dbReference>
<dbReference type="PROSITE" id="PS51272">
    <property type="entry name" value="SLH"/>
    <property type="match status" value="3"/>
</dbReference>
<comment type="caution">
    <text evidence="5">The sequence shown here is derived from an EMBL/GenBank/DDBJ whole genome shotgun (WGS) entry which is preliminary data.</text>
</comment>
<feature type="domain" description="SLH" evidence="4">
    <location>
        <begin position="150"/>
        <end position="212"/>
    </location>
</feature>
<dbReference type="InterPro" id="IPR051465">
    <property type="entry name" value="Cell_Envelope_Struct_Comp"/>
</dbReference>
<dbReference type="Proteomes" id="UP001519343">
    <property type="component" value="Unassembled WGS sequence"/>
</dbReference>
<evidence type="ECO:0000313" key="6">
    <source>
        <dbReference type="Proteomes" id="UP001519343"/>
    </source>
</evidence>
<feature type="region of interest" description="Disordered" evidence="2">
    <location>
        <begin position="288"/>
        <end position="333"/>
    </location>
</feature>
<dbReference type="PANTHER" id="PTHR43308:SF5">
    <property type="entry name" value="S-LAYER PROTEIN _ PEPTIDOGLYCAN ENDO-BETA-N-ACETYLGLUCOSAMINIDASE"/>
    <property type="match status" value="1"/>
</dbReference>
<sequence length="874" mass="93806">MVKKKIASMLTTAALLISFTLSAYASTSLTDIEGSYAKDAIQDLVNKGIINGKGDGNFDPTGKIERQDFAIILAKALNLDISSAPATATFSDVPTTHYAYKYVEAAAKAGLIKGVGNGEFGSGANLSRQDMAVLFVRALGVDAAGKASEFKFNDAASIADYAKDSVAAAVELGLITGNSDGTFNPSGNAERQAVALVSSKFLKAQDEISPKIDTLTQVDNRTVTVTFTKELLELSPEDFVLIDENGNVITIENVNLSEDKKSVTIKVENLPSEGKIRVEYKKNKTSNGSFKEIETEKINPSSPSGSGSGRGGGSSDSNDDNDNTPVNRSPLVVSEFTDQELTIGNIEYVEIDDHFSDPDGDVLSYSVASDNVEIVTSALYSENGLNKIKLTPLNQGTAIIAITANDEKNGRVSTAFRVNVGFPQPVNRSPQVVSEFADRELNVGNIVYVEIDNHFTDPDGDELSYSVVSDDEETVTAEVYSENGLNKIKLTPLNQGTATISVTANDEKNGIVSTEFIVYVGFPQPVNHDPIFIGDEITEQIITIGERVLIAPHLDFLFSDKDEDDLTYEIISSDEDVVYGYDDGGFYIRGEGAGTALVTVTAYDGNGGEVSISFNVIVHPIPNQAPTATDVGISGTPQLGQTLYGVYTYIDIENDTQGISTFKWFRADDATGTNKVAIDGATSSEYTLTDEDIGKYISFEVTPLASTGTLEGTPEESNPVGPIMPAFSKSPLDLINAASESGIWDGVDVITFANAGVTGVTYENLFNVKYYLMDPDITTQSPLPRTLDKIQAIVNAMIQNMMVEAIYDYLRHYGDRPTVEVFAGAGITGVDASNLDAILDELDLAYQESVDPFGSGTPMSTKQDIQDVVDRFPN</sequence>
<dbReference type="InterPro" id="IPR014755">
    <property type="entry name" value="Cu-Rt/internalin_Ig-like"/>
</dbReference>
<evidence type="ECO:0000256" key="3">
    <source>
        <dbReference type="SAM" id="SignalP"/>
    </source>
</evidence>
<evidence type="ECO:0000256" key="1">
    <source>
        <dbReference type="ARBA" id="ARBA00022729"/>
    </source>
</evidence>
<evidence type="ECO:0000313" key="5">
    <source>
        <dbReference type="EMBL" id="MBP1934808.1"/>
    </source>
</evidence>
<feature type="domain" description="SLH" evidence="4">
    <location>
        <begin position="24"/>
        <end position="85"/>
    </location>
</feature>
<gene>
    <name evidence="5" type="ORF">J2Z37_004828</name>
</gene>
<organism evidence="5 6">
    <name type="scientific">Ammoniphilus resinae</name>
    <dbReference type="NCBI Taxonomy" id="861532"/>
    <lineage>
        <taxon>Bacteria</taxon>
        <taxon>Bacillati</taxon>
        <taxon>Bacillota</taxon>
        <taxon>Bacilli</taxon>
        <taxon>Bacillales</taxon>
        <taxon>Paenibacillaceae</taxon>
        <taxon>Aneurinibacillus group</taxon>
        <taxon>Ammoniphilus</taxon>
    </lineage>
</organism>
<dbReference type="InterPro" id="IPR001119">
    <property type="entry name" value="SLH_dom"/>
</dbReference>
<dbReference type="InterPro" id="IPR013783">
    <property type="entry name" value="Ig-like_fold"/>
</dbReference>
<dbReference type="Pfam" id="PF23197">
    <property type="entry name" value="IG_AIR9"/>
    <property type="match status" value="1"/>
</dbReference>
<protein>
    <recommendedName>
        <fullName evidence="4">SLH domain-containing protein</fullName>
    </recommendedName>
</protein>
<keyword evidence="6" id="KW-1185">Reference proteome</keyword>
<feature type="signal peptide" evidence="3">
    <location>
        <begin position="1"/>
        <end position="25"/>
    </location>
</feature>
<feature type="domain" description="SLH" evidence="4">
    <location>
        <begin position="86"/>
        <end position="149"/>
    </location>
</feature>
<accession>A0ABS4GWZ9</accession>
<feature type="chain" id="PRO_5046110695" description="SLH domain-containing protein" evidence="3">
    <location>
        <begin position="26"/>
        <end position="874"/>
    </location>
</feature>
<dbReference type="Gene3D" id="2.60.40.10">
    <property type="entry name" value="Immunoglobulins"/>
    <property type="match status" value="2"/>
</dbReference>
<dbReference type="PANTHER" id="PTHR43308">
    <property type="entry name" value="OUTER MEMBRANE PROTEIN ALPHA-RELATED"/>
    <property type="match status" value="1"/>
</dbReference>
<keyword evidence="1 3" id="KW-0732">Signal</keyword>
<dbReference type="Gene3D" id="2.60.40.2700">
    <property type="match status" value="1"/>
</dbReference>
<name>A0ABS4GWZ9_9BACL</name>
<dbReference type="InterPro" id="IPR056284">
    <property type="entry name" value="AIR9-like_A9"/>
</dbReference>
<evidence type="ECO:0000259" key="4">
    <source>
        <dbReference type="PROSITE" id="PS51272"/>
    </source>
</evidence>